<proteinExistence type="predicted"/>
<gene>
    <name evidence="2" type="ORF">METZ01_LOCUS66031</name>
</gene>
<dbReference type="InterPro" id="IPR025965">
    <property type="entry name" value="FlgD/Vpr_Ig-like"/>
</dbReference>
<dbReference type="InterPro" id="IPR013320">
    <property type="entry name" value="ConA-like_dom_sf"/>
</dbReference>
<evidence type="ECO:0000313" key="2">
    <source>
        <dbReference type="EMBL" id="SVA13177.1"/>
    </source>
</evidence>
<dbReference type="InterPro" id="IPR026444">
    <property type="entry name" value="Secre_tail"/>
</dbReference>
<evidence type="ECO:0000259" key="1">
    <source>
        <dbReference type="Pfam" id="PF13860"/>
    </source>
</evidence>
<dbReference type="SUPFAM" id="SSF49899">
    <property type="entry name" value="Concanavalin A-like lectins/glucanases"/>
    <property type="match status" value="1"/>
</dbReference>
<reference evidence="2" key="1">
    <citation type="submission" date="2018-05" db="EMBL/GenBank/DDBJ databases">
        <authorList>
            <person name="Lanie J.A."/>
            <person name="Ng W.-L."/>
            <person name="Kazmierczak K.M."/>
            <person name="Andrzejewski T.M."/>
            <person name="Davidsen T.M."/>
            <person name="Wayne K.J."/>
            <person name="Tettelin H."/>
            <person name="Glass J.I."/>
            <person name="Rusch D."/>
            <person name="Podicherti R."/>
            <person name="Tsui H.-C.T."/>
            <person name="Winkler M.E."/>
        </authorList>
    </citation>
    <scope>NUCLEOTIDE SEQUENCE</scope>
</reference>
<dbReference type="Pfam" id="PF13583">
    <property type="entry name" value="Reprolysin_4"/>
    <property type="match status" value="1"/>
</dbReference>
<dbReference type="SUPFAM" id="SSF55486">
    <property type="entry name" value="Metalloproteases ('zincins'), catalytic domain"/>
    <property type="match status" value="1"/>
</dbReference>
<protein>
    <recommendedName>
        <fullName evidence="1">FlgD/Vpr Ig-like domain-containing protein</fullName>
    </recommendedName>
</protein>
<dbReference type="NCBIfam" id="TIGR04183">
    <property type="entry name" value="Por_Secre_tail"/>
    <property type="match status" value="1"/>
</dbReference>
<dbReference type="Gene3D" id="2.60.40.4070">
    <property type="match status" value="1"/>
</dbReference>
<dbReference type="EMBL" id="UINC01004283">
    <property type="protein sequence ID" value="SVA13177.1"/>
    <property type="molecule type" value="Genomic_DNA"/>
</dbReference>
<organism evidence="2">
    <name type="scientific">marine metagenome</name>
    <dbReference type="NCBI Taxonomy" id="408172"/>
    <lineage>
        <taxon>unclassified sequences</taxon>
        <taxon>metagenomes</taxon>
        <taxon>ecological metagenomes</taxon>
    </lineage>
</organism>
<dbReference type="InterPro" id="IPR001791">
    <property type="entry name" value="Laminin_G"/>
</dbReference>
<dbReference type="Gene3D" id="2.60.120.200">
    <property type="match status" value="1"/>
</dbReference>
<dbReference type="AlphaFoldDB" id="A0A381TEL8"/>
<accession>A0A381TEL8</accession>
<sequence length="1099" mass="121876">MTKHLKYHLSIFSLLIAQNPLLTNTPILKLQQNFESVNAWEYLDIDEDGKTCRVSLNKQKLLGLLSENPKLGDLKNSDNFISFPTVDGKLKIFKMFYSPVMPIRLMKKFPDIKTFTGIGLENPRERVSVTVSDNGVKAMIMGSDKNIFIDPLKEYPDLYRVSYDEIGFQLNNQYSGCGDDDVIMMVHPLENNQNRNDFPDCVGEAQPCYTIGDTLVTYRFAGIITAEANNEIADGTVAGGLAWLNAMVNQINLLWVRELSFCLELIENNDVLIYTDNNPTPADFTAYDMYVELPLVLDHITEVIGPGGYNTPAGSLMWEYGAVFNTGYGGGLAYVPGSTSANLPSYSIFNHEIGHNLGSAHNCSTEGGWRSTIGGSIMCWRGSTIPGSSGDQYTSHTIDIAIKYQQEMYWSSGYYYQRGWIRTPTGNVPPTVSVPDGGFTIPKETPFVLDGNSNDTDIDNLTFSWEQNDVSDVAFESPNFPEATGPLFCSVDGTVDGHKRYFPNMGALLENQYDMPLTPTDDYIIEKLPFSEREINMRLLVRDNDLYSGGYRYANVQFFVANGAGPFRVTSQTEALVWETGTNETVTWDVANTSNPDGVNCQNVDIYLSLDGGESYNILLAEATQNDGFEDIFVPSVPTNHSCRIMVKSTDNIFFDINNSFFTINNSSVPELSIDTTEITLNLPIDTVITVEREISNIGEEGSILSYDLIFEYELDGNGFLSFDGSDDYVDLGTNLLSGAGNFSISLWIKALGTEQVIIQQRNGGYNGEYQLQVNGSGKLHFWTYSDGYQWSLTTPESINDDSWHHVVIVQDVEFGGGRIYVDGTESASNSDGLVNLDGTIHTYLGADMRDYSDYLSGSIDDIGIFVGILTENDILALVNAGQGFNLSYNHDGFNGSDYLVAFYPMELMTGTVLHDASNNGSNGFISGAVWAGDLIPTSEWLSVYSSNTWLGSGYSEELDISVNTSELSVNNYYNGNVIVISNDETVVLPINMHITDALGTDNSTTVKDYKLYAAYPNPFNPYTELRFFIPKAQQVRLIVYDILGNAVKEIVHSSLDAGYHNYEWHGKNQIGSQVGAGMYFYRIDTGSFTKTKKMILLK</sequence>
<feature type="domain" description="FlgD/Vpr Ig-like" evidence="1">
    <location>
        <begin position="1032"/>
        <end position="1083"/>
    </location>
</feature>
<dbReference type="CDD" id="cd00110">
    <property type="entry name" value="LamG"/>
    <property type="match status" value="1"/>
</dbReference>
<dbReference type="Pfam" id="PF13385">
    <property type="entry name" value="Laminin_G_3"/>
    <property type="match status" value="1"/>
</dbReference>
<name>A0A381TEL8_9ZZZZ</name>
<dbReference type="Pfam" id="PF13860">
    <property type="entry name" value="FlgD_ig"/>
    <property type="match status" value="1"/>
</dbReference>